<evidence type="ECO:0000313" key="1">
    <source>
        <dbReference type="EMBL" id="GMN58204.1"/>
    </source>
</evidence>
<dbReference type="Proteomes" id="UP001187192">
    <property type="component" value="Unassembled WGS sequence"/>
</dbReference>
<name>A0AA88IY96_FICCA</name>
<keyword evidence="2" id="KW-1185">Reference proteome</keyword>
<dbReference type="EMBL" id="BTGU01000076">
    <property type="protein sequence ID" value="GMN58204.1"/>
    <property type="molecule type" value="Genomic_DNA"/>
</dbReference>
<sequence length="77" mass="8529">MLVIVAYLILPKAQQSCLPMTKQAFGVDHACDRGVAKTTTTQKSFPHSTKRVFRVDHAFDRGVPNTIDNSAIIPPYN</sequence>
<dbReference type="AlphaFoldDB" id="A0AA88IY96"/>
<accession>A0AA88IY96</accession>
<comment type="caution">
    <text evidence="1">The sequence shown here is derived from an EMBL/GenBank/DDBJ whole genome shotgun (WGS) entry which is preliminary data.</text>
</comment>
<evidence type="ECO:0000313" key="2">
    <source>
        <dbReference type="Proteomes" id="UP001187192"/>
    </source>
</evidence>
<gene>
    <name evidence="1" type="ORF">TIFTF001_027308</name>
</gene>
<proteinExistence type="predicted"/>
<protein>
    <submittedName>
        <fullName evidence="1">Uncharacterized protein</fullName>
    </submittedName>
</protein>
<organism evidence="1 2">
    <name type="scientific">Ficus carica</name>
    <name type="common">Common fig</name>
    <dbReference type="NCBI Taxonomy" id="3494"/>
    <lineage>
        <taxon>Eukaryota</taxon>
        <taxon>Viridiplantae</taxon>
        <taxon>Streptophyta</taxon>
        <taxon>Embryophyta</taxon>
        <taxon>Tracheophyta</taxon>
        <taxon>Spermatophyta</taxon>
        <taxon>Magnoliopsida</taxon>
        <taxon>eudicotyledons</taxon>
        <taxon>Gunneridae</taxon>
        <taxon>Pentapetalae</taxon>
        <taxon>rosids</taxon>
        <taxon>fabids</taxon>
        <taxon>Rosales</taxon>
        <taxon>Moraceae</taxon>
        <taxon>Ficeae</taxon>
        <taxon>Ficus</taxon>
    </lineage>
</organism>
<reference evidence="1" key="1">
    <citation type="submission" date="2023-07" db="EMBL/GenBank/DDBJ databases">
        <title>draft genome sequence of fig (Ficus carica).</title>
        <authorList>
            <person name="Takahashi T."/>
            <person name="Nishimura K."/>
        </authorList>
    </citation>
    <scope>NUCLEOTIDE SEQUENCE</scope>
</reference>